<reference evidence="2" key="1">
    <citation type="journal article" date="2020" name="Nat. Commun.">
        <title>Genome assembly of wild tea tree DASZ reveals pedigree and selection history of tea varieties.</title>
        <authorList>
            <person name="Zhang W."/>
            <person name="Zhang Y."/>
            <person name="Qiu H."/>
            <person name="Guo Y."/>
            <person name="Wan H."/>
            <person name="Zhang X."/>
            <person name="Scossa F."/>
            <person name="Alseekh S."/>
            <person name="Zhang Q."/>
            <person name="Wang P."/>
            <person name="Xu L."/>
            <person name="Schmidt M.H."/>
            <person name="Jia X."/>
            <person name="Li D."/>
            <person name="Zhu A."/>
            <person name="Guo F."/>
            <person name="Chen W."/>
            <person name="Ni D."/>
            <person name="Usadel B."/>
            <person name="Fernie A.R."/>
            <person name="Wen W."/>
        </authorList>
    </citation>
    <scope>NUCLEOTIDE SEQUENCE [LARGE SCALE GENOMIC DNA]</scope>
    <source>
        <strain evidence="2">cv. G240</strain>
    </source>
</reference>
<proteinExistence type="predicted"/>
<dbReference type="AlphaFoldDB" id="A0A7J7I0R0"/>
<dbReference type="Proteomes" id="UP000593564">
    <property type="component" value="Unassembled WGS sequence"/>
</dbReference>
<reference evidence="1 2" key="2">
    <citation type="submission" date="2020-07" db="EMBL/GenBank/DDBJ databases">
        <title>Genome assembly of wild tea tree DASZ reveals pedigree and selection history of tea varieties.</title>
        <authorList>
            <person name="Zhang W."/>
        </authorList>
    </citation>
    <scope>NUCLEOTIDE SEQUENCE [LARGE SCALE GENOMIC DNA]</scope>
    <source>
        <strain evidence="2">cv. G240</strain>
        <tissue evidence="1">Leaf</tissue>
    </source>
</reference>
<gene>
    <name evidence="1" type="ORF">HYC85_005442</name>
</gene>
<keyword evidence="2" id="KW-1185">Reference proteome</keyword>
<accession>A0A7J7I0R0</accession>
<evidence type="ECO:0000313" key="2">
    <source>
        <dbReference type="Proteomes" id="UP000593564"/>
    </source>
</evidence>
<comment type="caution">
    <text evidence="1">The sequence shown here is derived from an EMBL/GenBank/DDBJ whole genome shotgun (WGS) entry which is preliminary data.</text>
</comment>
<protein>
    <submittedName>
        <fullName evidence="1">Uncharacterized protein</fullName>
    </submittedName>
</protein>
<dbReference type="EMBL" id="JACBKZ010000002">
    <property type="protein sequence ID" value="KAF5958217.1"/>
    <property type="molecule type" value="Genomic_DNA"/>
</dbReference>
<name>A0A7J7I0R0_CAMSI</name>
<evidence type="ECO:0000313" key="1">
    <source>
        <dbReference type="EMBL" id="KAF5958217.1"/>
    </source>
</evidence>
<sequence>MILSNDEEEVIRRDKQGINGFFLTHHQQVGRVAIRVCLQSLNELKHVVGM</sequence>
<organism evidence="1 2">
    <name type="scientific">Camellia sinensis</name>
    <name type="common">Tea plant</name>
    <name type="synonym">Thea sinensis</name>
    <dbReference type="NCBI Taxonomy" id="4442"/>
    <lineage>
        <taxon>Eukaryota</taxon>
        <taxon>Viridiplantae</taxon>
        <taxon>Streptophyta</taxon>
        <taxon>Embryophyta</taxon>
        <taxon>Tracheophyta</taxon>
        <taxon>Spermatophyta</taxon>
        <taxon>Magnoliopsida</taxon>
        <taxon>eudicotyledons</taxon>
        <taxon>Gunneridae</taxon>
        <taxon>Pentapetalae</taxon>
        <taxon>asterids</taxon>
        <taxon>Ericales</taxon>
        <taxon>Theaceae</taxon>
        <taxon>Camellia</taxon>
    </lineage>
</organism>